<feature type="region of interest" description="Disordered" evidence="1">
    <location>
        <begin position="291"/>
        <end position="376"/>
    </location>
</feature>
<feature type="region of interest" description="Disordered" evidence="1">
    <location>
        <begin position="233"/>
        <end position="271"/>
    </location>
</feature>
<feature type="domain" description="Flagellar hook-length control protein-like C-terminal" evidence="2">
    <location>
        <begin position="429"/>
        <end position="498"/>
    </location>
</feature>
<name>A0A7W5Z1J8_9HYPH</name>
<feature type="compositionally biased region" description="Basic and acidic residues" evidence="1">
    <location>
        <begin position="38"/>
        <end position="63"/>
    </location>
</feature>
<dbReference type="Proteomes" id="UP000537592">
    <property type="component" value="Unassembled WGS sequence"/>
</dbReference>
<evidence type="ECO:0000259" key="2">
    <source>
        <dbReference type="Pfam" id="PF02120"/>
    </source>
</evidence>
<evidence type="ECO:0000313" key="3">
    <source>
        <dbReference type="EMBL" id="MBB3808358.1"/>
    </source>
</evidence>
<feature type="compositionally biased region" description="Low complexity" evidence="1">
    <location>
        <begin position="9"/>
        <end position="32"/>
    </location>
</feature>
<keyword evidence="4" id="KW-1185">Reference proteome</keyword>
<evidence type="ECO:0000256" key="1">
    <source>
        <dbReference type="SAM" id="MobiDB-lite"/>
    </source>
</evidence>
<accession>A0A7W5Z1J8</accession>
<dbReference type="EMBL" id="JACICC010000001">
    <property type="protein sequence ID" value="MBB3808358.1"/>
    <property type="molecule type" value="Genomic_DNA"/>
</dbReference>
<gene>
    <name evidence="3" type="ORF">FHS81_000412</name>
</gene>
<feature type="compositionally biased region" description="Low complexity" evidence="1">
    <location>
        <begin position="248"/>
        <end position="259"/>
    </location>
</feature>
<feature type="region of interest" description="Disordered" evidence="1">
    <location>
        <begin position="1"/>
        <end position="178"/>
    </location>
</feature>
<proteinExistence type="predicted"/>
<protein>
    <recommendedName>
        <fullName evidence="2">Flagellar hook-length control protein-like C-terminal domain-containing protein</fullName>
    </recommendedName>
</protein>
<dbReference type="CDD" id="cd17470">
    <property type="entry name" value="T3SS_Flik_C"/>
    <property type="match status" value="1"/>
</dbReference>
<dbReference type="RefSeq" id="WP_183750359.1">
    <property type="nucleotide sequence ID" value="NZ_JACICC010000001.1"/>
</dbReference>
<dbReference type="AlphaFoldDB" id="A0A7W5Z1J8"/>
<evidence type="ECO:0000313" key="4">
    <source>
        <dbReference type="Proteomes" id="UP000537592"/>
    </source>
</evidence>
<sequence>MSAIDITPTSGGAISSTTRGGAAATGDDGAFSLIYETVARDPDDRKAGSEKQADPDAPDEPRAMKNRIANARTRLESVVARQTLDEPEAADDIGGDTASTQPDEANATEEPSRKNMPEQQAEDRPEDNLTRLLGQSIGSTPEAQEPTQTRQSAPLRRDASPQMLAAQEAGAQAGQSQQTTRIVVIGRETHFAPVNVPARETAIPAIASIDAKAAAAQPLDEVLPPVRTATANVEATQSTATRPENRNTTAQATTTQSTTPVKPATPGAATVEHSTVAQAATAVEHSIAAQAATTHSVTRTKPVTPDATTVQASPFSDEADEPAGPDNAADNTRLGPMSGDDKQGSTERRPGTLAATRSLHGARDDTSTITQQSATTGTGAQGIVADASSADAGTLVRIANQIIAQARDLTTAATPAQQLAAQVANPAAENSGPVRILRIQLQPEELGLVTARMRIVGGVLELRLTADKAQSVEILQRDRDGLLDSLRRAGYTAEIASIEFSRHQPALQNGAPSNAGNNNGQPSAHGFNGQENGSAPGGFDRQRDQGEAGRSAGSRSDNEDTATINIDPTVQTPDEPQAIYL</sequence>
<feature type="compositionally biased region" description="Low complexity" evidence="1">
    <location>
        <begin position="165"/>
        <end position="178"/>
    </location>
</feature>
<feature type="region of interest" description="Disordered" evidence="1">
    <location>
        <begin position="506"/>
        <end position="581"/>
    </location>
</feature>
<organism evidence="3 4">
    <name type="scientific">Pseudochelatococcus contaminans</name>
    <dbReference type="NCBI Taxonomy" id="1538103"/>
    <lineage>
        <taxon>Bacteria</taxon>
        <taxon>Pseudomonadati</taxon>
        <taxon>Pseudomonadota</taxon>
        <taxon>Alphaproteobacteria</taxon>
        <taxon>Hyphomicrobiales</taxon>
        <taxon>Chelatococcaceae</taxon>
        <taxon>Pseudochelatococcus</taxon>
    </lineage>
</organism>
<feature type="compositionally biased region" description="Polar residues" evidence="1">
    <location>
        <begin position="561"/>
        <end position="574"/>
    </location>
</feature>
<feature type="compositionally biased region" description="Low complexity" evidence="1">
    <location>
        <begin position="508"/>
        <end position="524"/>
    </location>
</feature>
<feature type="compositionally biased region" description="Basic and acidic residues" evidence="1">
    <location>
        <begin position="339"/>
        <end position="350"/>
    </location>
</feature>
<feature type="compositionally biased region" description="Acidic residues" evidence="1">
    <location>
        <begin position="85"/>
        <end position="94"/>
    </location>
</feature>
<dbReference type="InterPro" id="IPR038610">
    <property type="entry name" value="FliK-like_C_sf"/>
</dbReference>
<dbReference type="InterPro" id="IPR021136">
    <property type="entry name" value="Flagellar_hook_control-like_C"/>
</dbReference>
<reference evidence="3 4" key="1">
    <citation type="submission" date="2020-08" db="EMBL/GenBank/DDBJ databases">
        <title>Genomic Encyclopedia of Type Strains, Phase IV (KMG-IV): sequencing the most valuable type-strain genomes for metagenomic binning, comparative biology and taxonomic classification.</title>
        <authorList>
            <person name="Goeker M."/>
        </authorList>
    </citation>
    <scope>NUCLEOTIDE SEQUENCE [LARGE SCALE GENOMIC DNA]</scope>
    <source>
        <strain evidence="3 4">DSM 28760</strain>
    </source>
</reference>
<comment type="caution">
    <text evidence="3">The sequence shown here is derived from an EMBL/GenBank/DDBJ whole genome shotgun (WGS) entry which is preliminary data.</text>
</comment>
<feature type="compositionally biased region" description="Basic and acidic residues" evidence="1">
    <location>
        <begin position="110"/>
        <end position="129"/>
    </location>
</feature>
<dbReference type="Pfam" id="PF02120">
    <property type="entry name" value="Flg_hook"/>
    <property type="match status" value="1"/>
</dbReference>
<feature type="compositionally biased region" description="Low complexity" evidence="1">
    <location>
        <begin position="367"/>
        <end position="376"/>
    </location>
</feature>
<feature type="compositionally biased region" description="Polar residues" evidence="1">
    <location>
        <begin position="136"/>
        <end position="152"/>
    </location>
</feature>
<dbReference type="Gene3D" id="3.30.750.140">
    <property type="match status" value="1"/>
</dbReference>
<feature type="compositionally biased region" description="Polar residues" evidence="1">
    <location>
        <begin position="291"/>
        <end position="314"/>
    </location>
</feature>
<feature type="compositionally biased region" description="Polar residues" evidence="1">
    <location>
        <begin position="233"/>
        <end position="242"/>
    </location>
</feature>